<dbReference type="EMBL" id="JAAVUN010000037">
    <property type="protein sequence ID" value="NKE10676.1"/>
    <property type="molecule type" value="Genomic_DNA"/>
</dbReference>
<feature type="transmembrane region" description="Helical" evidence="1">
    <location>
        <begin position="84"/>
        <end position="111"/>
    </location>
</feature>
<feature type="transmembrane region" description="Helical" evidence="1">
    <location>
        <begin position="117"/>
        <end position="139"/>
    </location>
</feature>
<dbReference type="Proteomes" id="UP000521379">
    <property type="component" value="Unassembled WGS sequence"/>
</dbReference>
<dbReference type="RefSeq" id="WP_157980590.1">
    <property type="nucleotide sequence ID" value="NZ_JAAVUN010000037.1"/>
</dbReference>
<organism evidence="2 3">
    <name type="scientific">Kocuria subflava</name>
    <dbReference type="NCBI Taxonomy" id="1736139"/>
    <lineage>
        <taxon>Bacteria</taxon>
        <taxon>Bacillati</taxon>
        <taxon>Actinomycetota</taxon>
        <taxon>Actinomycetes</taxon>
        <taxon>Micrococcales</taxon>
        <taxon>Micrococcaceae</taxon>
        <taxon>Kocuria</taxon>
    </lineage>
</organism>
<evidence type="ECO:0000313" key="3">
    <source>
        <dbReference type="Proteomes" id="UP000521379"/>
    </source>
</evidence>
<keyword evidence="1" id="KW-1133">Transmembrane helix</keyword>
<keyword evidence="1" id="KW-0472">Membrane</keyword>
<name>A0A846UAY5_9MICC</name>
<keyword evidence="1" id="KW-0812">Transmembrane</keyword>
<feature type="transmembrane region" description="Helical" evidence="1">
    <location>
        <begin position="53"/>
        <end position="72"/>
    </location>
</feature>
<feature type="transmembrane region" description="Helical" evidence="1">
    <location>
        <begin position="30"/>
        <end position="47"/>
    </location>
</feature>
<proteinExistence type="predicted"/>
<sequence length="151" mass="15903">MDRQPHEPPFARPELLVEMRAAERKERREGIKLIALGIAFFLIGVFLCVVGNVWTGVIGIAFGTMAITVGAAKAMGGTSPAARVVMIIGCAAFAATGALALIAGIVAPAAFGWRGGMSGIVAGALCLGFFGPGTLILIYKEYRLRQRNARR</sequence>
<protein>
    <submittedName>
        <fullName evidence="2">Uncharacterized protein</fullName>
    </submittedName>
</protein>
<evidence type="ECO:0000256" key="1">
    <source>
        <dbReference type="SAM" id="Phobius"/>
    </source>
</evidence>
<gene>
    <name evidence="2" type="ORF">GTW58_12205</name>
</gene>
<keyword evidence="3" id="KW-1185">Reference proteome</keyword>
<dbReference type="AlphaFoldDB" id="A0A846UAY5"/>
<accession>A0A846UAY5</accession>
<evidence type="ECO:0000313" key="2">
    <source>
        <dbReference type="EMBL" id="NKE10676.1"/>
    </source>
</evidence>
<comment type="caution">
    <text evidence="2">The sequence shown here is derived from an EMBL/GenBank/DDBJ whole genome shotgun (WGS) entry which is preliminary data.</text>
</comment>
<reference evidence="2 3" key="1">
    <citation type="submission" date="2020-02" db="EMBL/GenBank/DDBJ databases">
        <authorList>
            <person name="Sun Q."/>
        </authorList>
    </citation>
    <scope>NUCLEOTIDE SEQUENCE [LARGE SCALE GENOMIC DNA]</scope>
    <source>
        <strain evidence="2 3">YIM 13062</strain>
    </source>
</reference>